<keyword evidence="13" id="KW-1185">Reference proteome</keyword>
<evidence type="ECO:0000256" key="4">
    <source>
        <dbReference type="ARBA" id="ARBA00022771"/>
    </source>
</evidence>
<dbReference type="GO" id="GO:0071039">
    <property type="term" value="P:nuclear polyadenylation-dependent CUT catabolic process"/>
    <property type="evidence" value="ECO:0007669"/>
    <property type="project" value="TreeGrafter"/>
</dbReference>
<dbReference type="PROSITE" id="PS50158">
    <property type="entry name" value="ZF_CCHC"/>
    <property type="match status" value="1"/>
</dbReference>
<dbReference type="OrthoDB" id="7608935at2759"/>
<dbReference type="GO" id="GO:0071031">
    <property type="term" value="P:nuclear mRNA surveillance of mRNA 3'-end processing"/>
    <property type="evidence" value="ECO:0007669"/>
    <property type="project" value="TreeGrafter"/>
</dbReference>
<feature type="compositionally biased region" description="Polar residues" evidence="10">
    <location>
        <begin position="984"/>
        <end position="1004"/>
    </location>
</feature>
<comment type="caution">
    <text evidence="12">The sequence shown here is derived from an EMBL/GenBank/DDBJ whole genome shotgun (WGS) entry which is preliminary data.</text>
</comment>
<dbReference type="Gene3D" id="4.10.60.10">
    <property type="entry name" value="Zinc finger, CCHC-type"/>
    <property type="match status" value="1"/>
</dbReference>
<sequence length="1159" mass="133776">MNASELDDESQKNSDSDEFHTPTNLSAQNLVKFNLGPDDTCVHNETEDEQDITINEAINTNFDHRPNLINSYSNSMPQFPITHFHNPIHLANPFLHNGATNANLNAYFTLPYYPPEILMYKNNFDDKESNLETFGFFIRYTLNLSPELCKEILSNHKILHWLDRNKPDGFVYHSLPKLDESKQKMAPIRCELCKFYGHLSHNCSIKEQSFKLYNVALKSGACRCHICGQLGHPAEAGLCHYISCSFCRKFGHWNHMCPNIDKVSRTLCHKCQRYGHTTERCPDQWRQFDRISTFEQTPYKDPSETNKPVYCYQCAKPGHYGHNCPDFYRKYFIRDNHQLNPVYFFAGSSPFVRQSAELNESDKKLINNLVDRPIEDIFKTETPEQDPLEMLEKFQNKIRQEANLPPQQVSFNDFINSSTTNNIGLKKYIRRWSNWVIDFNWIYSLKFLIENLHDNKLFYMIKNYPILDNFILHWMWWSYSLNKDMEFYTKDAFRGVGSMPWLVNDDINNNNKKKKNLNKKKKKKLKKNSKKFLKKIHFTELNTEMFDSENFKCKFNRRSLSVNDFLVEKELEKFYRNDNKNVKFDEIIKLLKQNYEDMNSKNFKFSESRQKSSSIDFSELTDFKFYDSNDEENTEDLEITIVYLDKEKAKCTKVEETKEEEVNIVEKDLNSEHETSVFNKFLKSFSSGQLTNPEVSKNDDNFNKLINSLKNSNNPKDDQGLVIRVCDYSDGIPVLDSAPTVEQIETELFGSKPSSDSSDLIKFLLKIDKNPVKITNPPIFEILKNSVSPKTLTLPINIDTANQQFTSSSSSSGLSSSSISPLTFSSNPSPNSNSTNSSTAKPNIDSSFSTDLVSSSSLSLSSSSSSVSIESNGNKKIEKPKEEEEETNQIEKDVVTESTEINQNKNQKFQKSNGKVNFGTKAHYQRNQVHNHRMSASNYQNRSFQQQSKSTYNSSMKNQQYSSNFRVHQNQYQNRQFLNLKFPKSNSLPSNGKNSNPFSNNYVYPLNKPNNSTFAQTSQSSVHWQSNFILPEPNNQFNNFNRNTKLRSQYSNSSQSLRSNNNEKKDFRDHGLPLPLIQFQNVYTNSNSSSNSSTPSASFSSTASTPNNFNLVKSNSNFIQAQHFMKKSHSGSSSTQIGQSNQQRPMTMGYNNAKKNGKK</sequence>
<dbReference type="AlphaFoldDB" id="A0A813VYG3"/>
<protein>
    <recommendedName>
        <fullName evidence="7">Zinc finger CCHC domain-containing protein 7</fullName>
    </recommendedName>
    <alternativeName>
        <fullName evidence="8">TRAMP-like complex RNA-binding factor ZCCHC7</fullName>
    </alternativeName>
</protein>
<evidence type="ECO:0000313" key="12">
    <source>
        <dbReference type="EMBL" id="CAF0852849.1"/>
    </source>
</evidence>
<evidence type="ECO:0000256" key="7">
    <source>
        <dbReference type="ARBA" id="ARBA00041190"/>
    </source>
</evidence>
<organism evidence="12 13">
    <name type="scientific">Brachionus calyciflorus</name>
    <dbReference type="NCBI Taxonomy" id="104777"/>
    <lineage>
        <taxon>Eukaryota</taxon>
        <taxon>Metazoa</taxon>
        <taxon>Spiralia</taxon>
        <taxon>Gnathifera</taxon>
        <taxon>Rotifera</taxon>
        <taxon>Eurotatoria</taxon>
        <taxon>Monogononta</taxon>
        <taxon>Pseudotrocha</taxon>
        <taxon>Ploima</taxon>
        <taxon>Brachionidae</taxon>
        <taxon>Brachionus</taxon>
    </lineage>
</organism>
<reference evidence="12" key="1">
    <citation type="submission" date="2021-02" db="EMBL/GenBank/DDBJ databases">
        <authorList>
            <person name="Nowell W R."/>
        </authorList>
    </citation>
    <scope>NUCLEOTIDE SEQUENCE</scope>
    <source>
        <strain evidence="12">Ploen Becks lab</strain>
    </source>
</reference>
<dbReference type="PANTHER" id="PTHR46543:SF1">
    <property type="entry name" value="ZINC FINGER CCHC DOMAIN-CONTAINING PROTEIN 7"/>
    <property type="match status" value="1"/>
</dbReference>
<dbReference type="Proteomes" id="UP000663879">
    <property type="component" value="Unassembled WGS sequence"/>
</dbReference>
<feature type="compositionally biased region" description="Polar residues" evidence="10">
    <location>
        <begin position="1130"/>
        <end position="1159"/>
    </location>
</feature>
<accession>A0A813VYG3</accession>
<dbReference type="SUPFAM" id="SSF57756">
    <property type="entry name" value="Retrovirus zinc finger-like domains"/>
    <property type="match status" value="1"/>
</dbReference>
<evidence type="ECO:0000256" key="3">
    <source>
        <dbReference type="ARBA" id="ARBA00022737"/>
    </source>
</evidence>
<dbReference type="InterPro" id="IPR051644">
    <property type="entry name" value="TRAMP_AT-DNA-binding"/>
</dbReference>
<dbReference type="GO" id="GO:0031499">
    <property type="term" value="C:TRAMP complex"/>
    <property type="evidence" value="ECO:0007669"/>
    <property type="project" value="TreeGrafter"/>
</dbReference>
<feature type="compositionally biased region" description="Basic and acidic residues" evidence="10">
    <location>
        <begin position="9"/>
        <end position="20"/>
    </location>
</feature>
<dbReference type="GO" id="GO:0071037">
    <property type="term" value="P:nuclear polyadenylation-dependent snRNA catabolic process"/>
    <property type="evidence" value="ECO:0007669"/>
    <property type="project" value="TreeGrafter"/>
</dbReference>
<evidence type="ECO:0000259" key="11">
    <source>
        <dbReference type="PROSITE" id="PS50158"/>
    </source>
</evidence>
<feature type="region of interest" description="Disordered" evidence="10">
    <location>
        <begin position="1048"/>
        <end position="1069"/>
    </location>
</feature>
<evidence type="ECO:0000256" key="6">
    <source>
        <dbReference type="ARBA" id="ARBA00023242"/>
    </source>
</evidence>
<dbReference type="InterPro" id="IPR036875">
    <property type="entry name" value="Znf_CCHC_sf"/>
</dbReference>
<dbReference type="GO" id="GO:0071035">
    <property type="term" value="P:nuclear polyadenylation-dependent rRNA catabolic process"/>
    <property type="evidence" value="ECO:0007669"/>
    <property type="project" value="TreeGrafter"/>
</dbReference>
<dbReference type="SMART" id="SM00343">
    <property type="entry name" value="ZnF_C2HC"/>
    <property type="match status" value="4"/>
</dbReference>
<name>A0A813VYG3_9BILA</name>
<feature type="compositionally biased region" description="Low complexity" evidence="10">
    <location>
        <begin position="858"/>
        <end position="868"/>
    </location>
</feature>
<feature type="domain" description="CCHC-type" evidence="11">
    <location>
        <begin position="311"/>
        <end position="326"/>
    </location>
</feature>
<dbReference type="GO" id="GO:0071036">
    <property type="term" value="P:nuclear polyadenylation-dependent snoRNA catabolic process"/>
    <property type="evidence" value="ECO:0007669"/>
    <property type="project" value="TreeGrafter"/>
</dbReference>
<evidence type="ECO:0000256" key="2">
    <source>
        <dbReference type="ARBA" id="ARBA00022723"/>
    </source>
</evidence>
<dbReference type="EMBL" id="CAJNOC010001302">
    <property type="protein sequence ID" value="CAF0852849.1"/>
    <property type="molecule type" value="Genomic_DNA"/>
</dbReference>
<feature type="region of interest" description="Disordered" evidence="10">
    <location>
        <begin position="858"/>
        <end position="891"/>
    </location>
</feature>
<keyword evidence="3" id="KW-0677">Repeat</keyword>
<feature type="region of interest" description="Disordered" evidence="10">
    <location>
        <begin position="805"/>
        <end position="843"/>
    </location>
</feature>
<keyword evidence="5" id="KW-0862">Zinc</keyword>
<dbReference type="PANTHER" id="PTHR46543">
    <property type="entry name" value="ZINC FINGER CCHC DOMAIN-CONTAINING PROTEIN 7"/>
    <property type="match status" value="1"/>
</dbReference>
<dbReference type="GO" id="GO:0003723">
    <property type="term" value="F:RNA binding"/>
    <property type="evidence" value="ECO:0007669"/>
    <property type="project" value="TreeGrafter"/>
</dbReference>
<feature type="compositionally biased region" description="Low complexity" evidence="10">
    <location>
        <begin position="1048"/>
        <end position="1060"/>
    </location>
</feature>
<feature type="region of interest" description="Disordered" evidence="10">
    <location>
        <begin position="982"/>
        <end position="1004"/>
    </location>
</feature>
<feature type="region of interest" description="Disordered" evidence="10">
    <location>
        <begin position="1"/>
        <end position="23"/>
    </location>
</feature>
<evidence type="ECO:0000256" key="9">
    <source>
        <dbReference type="PROSITE-ProRule" id="PRU00047"/>
    </source>
</evidence>
<dbReference type="GO" id="GO:0071038">
    <property type="term" value="P:TRAMP-dependent tRNA surveillance pathway"/>
    <property type="evidence" value="ECO:0007669"/>
    <property type="project" value="TreeGrafter"/>
</dbReference>
<evidence type="ECO:0000256" key="8">
    <source>
        <dbReference type="ARBA" id="ARBA00043023"/>
    </source>
</evidence>
<evidence type="ECO:0000313" key="13">
    <source>
        <dbReference type="Proteomes" id="UP000663879"/>
    </source>
</evidence>
<gene>
    <name evidence="12" type="ORF">OXX778_LOCUS9040</name>
</gene>
<evidence type="ECO:0000256" key="1">
    <source>
        <dbReference type="ARBA" id="ARBA00004123"/>
    </source>
</evidence>
<keyword evidence="2" id="KW-0479">Metal-binding</keyword>
<comment type="subcellular location">
    <subcellularLocation>
        <location evidence="1">Nucleus</location>
    </subcellularLocation>
</comment>
<feature type="region of interest" description="Disordered" evidence="10">
    <location>
        <begin position="1124"/>
        <end position="1159"/>
    </location>
</feature>
<evidence type="ECO:0000256" key="10">
    <source>
        <dbReference type="SAM" id="MobiDB-lite"/>
    </source>
</evidence>
<dbReference type="InterPro" id="IPR001878">
    <property type="entry name" value="Znf_CCHC"/>
</dbReference>
<keyword evidence="6" id="KW-0539">Nucleus</keyword>
<dbReference type="GO" id="GO:0008270">
    <property type="term" value="F:zinc ion binding"/>
    <property type="evidence" value="ECO:0007669"/>
    <property type="project" value="UniProtKB-KW"/>
</dbReference>
<proteinExistence type="predicted"/>
<keyword evidence="4 9" id="KW-0863">Zinc-finger</keyword>
<feature type="compositionally biased region" description="Basic and acidic residues" evidence="10">
    <location>
        <begin position="873"/>
        <end position="882"/>
    </location>
</feature>
<evidence type="ECO:0000256" key="5">
    <source>
        <dbReference type="ARBA" id="ARBA00022833"/>
    </source>
</evidence>